<evidence type="ECO:0000313" key="4">
    <source>
        <dbReference type="EMBL" id="KAB2814821.1"/>
    </source>
</evidence>
<dbReference type="InterPro" id="IPR009078">
    <property type="entry name" value="Ferritin-like_SF"/>
</dbReference>
<evidence type="ECO:0000313" key="5">
    <source>
        <dbReference type="Proteomes" id="UP000468650"/>
    </source>
</evidence>
<reference evidence="4 5" key="1">
    <citation type="submission" date="2019-09" db="EMBL/GenBank/DDBJ databases">
        <title>Genomes of family Cryomorphaceae.</title>
        <authorList>
            <person name="Bowman J.P."/>
        </authorList>
    </citation>
    <scope>NUCLEOTIDE SEQUENCE [LARGE SCALE GENOMIC DNA]</scope>
    <source>
        <strain evidence="4 5">LMG 25704</strain>
    </source>
</reference>
<dbReference type="CDD" id="cd01043">
    <property type="entry name" value="DPS"/>
    <property type="match status" value="1"/>
</dbReference>
<dbReference type="GO" id="GO:0016722">
    <property type="term" value="F:oxidoreductase activity, acting on metal ions"/>
    <property type="evidence" value="ECO:0007669"/>
    <property type="project" value="InterPro"/>
</dbReference>
<dbReference type="Pfam" id="PF00210">
    <property type="entry name" value="Ferritin"/>
    <property type="match status" value="1"/>
</dbReference>
<dbReference type="OrthoDB" id="9797023at2"/>
<protein>
    <submittedName>
        <fullName evidence="4">DNA starvation/stationary phase protection protein</fullName>
    </submittedName>
</protein>
<dbReference type="EMBL" id="WBVO01000001">
    <property type="protein sequence ID" value="KAB2814821.1"/>
    <property type="molecule type" value="Genomic_DNA"/>
</dbReference>
<feature type="domain" description="Ferritin/DPS" evidence="3">
    <location>
        <begin position="20"/>
        <end position="159"/>
    </location>
</feature>
<sequence length="162" mass="18619">MTTSENMIGLNENDSNDLGAKLNQLLANFQIHYQNLRAVHWNIRGRDFFELHVKFEEYYTEAQESVDEIAERILTLESVPMHTYQDYIDNSSIPVVKNIFTGEESVQAVVSDLKTLIKLERELISLAGDNGDEGTIDMLTTYVARQEKHVWMLNAWLGKPKV</sequence>
<dbReference type="PIRSF" id="PIRSF005900">
    <property type="entry name" value="Dps"/>
    <property type="match status" value="1"/>
</dbReference>
<dbReference type="PRINTS" id="PR01346">
    <property type="entry name" value="HELNAPAPROT"/>
</dbReference>
<gene>
    <name evidence="4" type="ORF">F8C67_03470</name>
</gene>
<evidence type="ECO:0000256" key="1">
    <source>
        <dbReference type="ARBA" id="ARBA00009497"/>
    </source>
</evidence>
<dbReference type="InterPro" id="IPR023188">
    <property type="entry name" value="DPS_DNA-bd_CS"/>
</dbReference>
<evidence type="ECO:0000256" key="2">
    <source>
        <dbReference type="RuleBase" id="RU003875"/>
    </source>
</evidence>
<organism evidence="4 5">
    <name type="scientific">Phaeocystidibacter luteus</name>
    <dbReference type="NCBI Taxonomy" id="911197"/>
    <lineage>
        <taxon>Bacteria</taxon>
        <taxon>Pseudomonadati</taxon>
        <taxon>Bacteroidota</taxon>
        <taxon>Flavobacteriia</taxon>
        <taxon>Flavobacteriales</taxon>
        <taxon>Phaeocystidibacteraceae</taxon>
        <taxon>Phaeocystidibacter</taxon>
    </lineage>
</organism>
<comment type="caution">
    <text evidence="4">The sequence shown here is derived from an EMBL/GenBank/DDBJ whole genome shotgun (WGS) entry which is preliminary data.</text>
</comment>
<dbReference type="PANTHER" id="PTHR42932:SF1">
    <property type="entry name" value="GENERAL STRESS PROTEIN 20U"/>
    <property type="match status" value="1"/>
</dbReference>
<dbReference type="PANTHER" id="PTHR42932">
    <property type="entry name" value="GENERAL STRESS PROTEIN 20U"/>
    <property type="match status" value="1"/>
</dbReference>
<comment type="similarity">
    <text evidence="1 2">Belongs to the Dps family.</text>
</comment>
<dbReference type="GO" id="GO:0008199">
    <property type="term" value="F:ferric iron binding"/>
    <property type="evidence" value="ECO:0007669"/>
    <property type="project" value="InterPro"/>
</dbReference>
<evidence type="ECO:0000259" key="3">
    <source>
        <dbReference type="Pfam" id="PF00210"/>
    </source>
</evidence>
<accession>A0A6N6RMM0</accession>
<dbReference type="InterPro" id="IPR008331">
    <property type="entry name" value="Ferritin_DPS_dom"/>
</dbReference>
<keyword evidence="5" id="KW-1185">Reference proteome</keyword>
<dbReference type="SUPFAM" id="SSF47240">
    <property type="entry name" value="Ferritin-like"/>
    <property type="match status" value="1"/>
</dbReference>
<dbReference type="InterPro" id="IPR002177">
    <property type="entry name" value="DPS_DNA-bd"/>
</dbReference>
<proteinExistence type="inferred from homology"/>
<name>A0A6N6RMM0_9FLAO</name>
<dbReference type="Proteomes" id="UP000468650">
    <property type="component" value="Unassembled WGS sequence"/>
</dbReference>
<dbReference type="RefSeq" id="WP_151666399.1">
    <property type="nucleotide sequence ID" value="NZ_WBVO01000001.1"/>
</dbReference>
<dbReference type="AlphaFoldDB" id="A0A6N6RMM0"/>
<dbReference type="PROSITE" id="PS00818">
    <property type="entry name" value="DPS_1"/>
    <property type="match status" value="1"/>
</dbReference>
<dbReference type="Gene3D" id="1.20.1260.10">
    <property type="match status" value="1"/>
</dbReference>
<dbReference type="InterPro" id="IPR012347">
    <property type="entry name" value="Ferritin-like"/>
</dbReference>